<evidence type="ECO:0000313" key="2">
    <source>
        <dbReference type="Proteomes" id="UP000030671"/>
    </source>
</evidence>
<gene>
    <name evidence="1" type="ORF">HETIRDRAFT_240613</name>
</gene>
<dbReference type="GeneID" id="20668862"/>
<protein>
    <submittedName>
        <fullName evidence="1">Uncharacterized protein</fullName>
    </submittedName>
</protein>
<dbReference type="EMBL" id="KI925463">
    <property type="protein sequence ID" value="ETW77054.1"/>
    <property type="molecule type" value="Genomic_DNA"/>
</dbReference>
<reference evidence="1 2" key="1">
    <citation type="journal article" date="2012" name="New Phytol.">
        <title>Insight into trade-off between wood decay and parasitism from the genome of a fungal forest pathogen.</title>
        <authorList>
            <person name="Olson A."/>
            <person name="Aerts A."/>
            <person name="Asiegbu F."/>
            <person name="Belbahri L."/>
            <person name="Bouzid O."/>
            <person name="Broberg A."/>
            <person name="Canback B."/>
            <person name="Coutinho P.M."/>
            <person name="Cullen D."/>
            <person name="Dalman K."/>
            <person name="Deflorio G."/>
            <person name="van Diepen L.T."/>
            <person name="Dunand C."/>
            <person name="Duplessis S."/>
            <person name="Durling M."/>
            <person name="Gonthier P."/>
            <person name="Grimwood J."/>
            <person name="Fossdal C.G."/>
            <person name="Hansson D."/>
            <person name="Henrissat B."/>
            <person name="Hietala A."/>
            <person name="Himmelstrand K."/>
            <person name="Hoffmeister D."/>
            <person name="Hogberg N."/>
            <person name="James T.Y."/>
            <person name="Karlsson M."/>
            <person name="Kohler A."/>
            <person name="Kues U."/>
            <person name="Lee Y.H."/>
            <person name="Lin Y.C."/>
            <person name="Lind M."/>
            <person name="Lindquist E."/>
            <person name="Lombard V."/>
            <person name="Lucas S."/>
            <person name="Lunden K."/>
            <person name="Morin E."/>
            <person name="Murat C."/>
            <person name="Park J."/>
            <person name="Raffaello T."/>
            <person name="Rouze P."/>
            <person name="Salamov A."/>
            <person name="Schmutz J."/>
            <person name="Solheim H."/>
            <person name="Stahlberg J."/>
            <person name="Velez H."/>
            <person name="de Vries R.P."/>
            <person name="Wiebenga A."/>
            <person name="Woodward S."/>
            <person name="Yakovlev I."/>
            <person name="Garbelotto M."/>
            <person name="Martin F."/>
            <person name="Grigoriev I.V."/>
            <person name="Stenlid J."/>
        </authorList>
    </citation>
    <scope>NUCLEOTIDE SEQUENCE [LARGE SCALE GENOMIC DNA]</scope>
    <source>
        <strain evidence="1 2">TC 32-1</strain>
    </source>
</reference>
<evidence type="ECO:0000313" key="1">
    <source>
        <dbReference type="EMBL" id="ETW77054.1"/>
    </source>
</evidence>
<feature type="non-terminal residue" evidence="1">
    <location>
        <position position="1"/>
    </location>
</feature>
<dbReference type="KEGG" id="hir:HETIRDRAFT_240613"/>
<dbReference type="RefSeq" id="XP_009550606.1">
    <property type="nucleotide sequence ID" value="XM_009552311.1"/>
</dbReference>
<dbReference type="AlphaFoldDB" id="W4JUB3"/>
<name>W4JUB3_HETIT</name>
<dbReference type="OrthoDB" id="3252362at2759"/>
<proteinExistence type="predicted"/>
<dbReference type="eggNOG" id="ENOG502SHSB">
    <property type="taxonomic scope" value="Eukaryota"/>
</dbReference>
<dbReference type="InParanoid" id="W4JUB3"/>
<keyword evidence="2" id="KW-1185">Reference proteome</keyword>
<feature type="non-terminal residue" evidence="1">
    <location>
        <position position="129"/>
    </location>
</feature>
<organism evidence="1 2">
    <name type="scientific">Heterobasidion irregulare (strain TC 32-1)</name>
    <dbReference type="NCBI Taxonomy" id="747525"/>
    <lineage>
        <taxon>Eukaryota</taxon>
        <taxon>Fungi</taxon>
        <taxon>Dikarya</taxon>
        <taxon>Basidiomycota</taxon>
        <taxon>Agaricomycotina</taxon>
        <taxon>Agaricomycetes</taxon>
        <taxon>Russulales</taxon>
        <taxon>Bondarzewiaceae</taxon>
        <taxon>Heterobasidion</taxon>
        <taxon>Heterobasidion annosum species complex</taxon>
    </lineage>
</organism>
<accession>W4JUB3</accession>
<dbReference type="HOGENOM" id="CLU_006344_12_2_1"/>
<sequence>FSNGISTLSCVTGTKHKHICHTLLGLIIDLPLHNGYSLAHLVQSIHALLDFIYMAQFPLHTTQTLQYINKALKHFNIPKIHSLHYYTSYIKLFGTPDNYDIAYSEQLHINFTKDAYHANNKKNEYPQMT</sequence>
<dbReference type="Proteomes" id="UP000030671">
    <property type="component" value="Unassembled WGS sequence"/>
</dbReference>